<evidence type="ECO:0000313" key="2">
    <source>
        <dbReference type="Proteomes" id="UP001152320"/>
    </source>
</evidence>
<proteinExistence type="predicted"/>
<comment type="caution">
    <text evidence="1">The sequence shown here is derived from an EMBL/GenBank/DDBJ whole genome shotgun (WGS) entry which is preliminary data.</text>
</comment>
<dbReference type="OrthoDB" id="5984880at2759"/>
<dbReference type="Proteomes" id="UP001152320">
    <property type="component" value="Chromosome 15"/>
</dbReference>
<name>A0A9Q1GYM3_HOLLE</name>
<sequence>MLKKLMKKFRLIECTVVEPSGERISSYKKLVEEEKDALHCVTFDWRQETIQEFCNVKADGLKKFNFVSAIHACYFIAKQDLNFHLNTIFGWTKGTILIMILGEDGFLSRLQKKFHGPAYAPKAFTYAKSITDSFRSLDISFETSALPCECDVTRCFESDSRDGKLLLDFLLQRVGCREDGPPELLKRVKEFVDSENISYTRSGRIYVEIPTQVIIGLGSKDSKT</sequence>
<dbReference type="AlphaFoldDB" id="A0A9Q1GYM3"/>
<keyword evidence="2" id="KW-1185">Reference proteome</keyword>
<dbReference type="SUPFAM" id="SSF53335">
    <property type="entry name" value="S-adenosyl-L-methionine-dependent methyltransferases"/>
    <property type="match status" value="1"/>
</dbReference>
<accession>A0A9Q1GYM3</accession>
<organism evidence="1 2">
    <name type="scientific">Holothuria leucospilota</name>
    <name type="common">Black long sea cucumber</name>
    <name type="synonym">Mertensiothuria leucospilota</name>
    <dbReference type="NCBI Taxonomy" id="206669"/>
    <lineage>
        <taxon>Eukaryota</taxon>
        <taxon>Metazoa</taxon>
        <taxon>Echinodermata</taxon>
        <taxon>Eleutherozoa</taxon>
        <taxon>Echinozoa</taxon>
        <taxon>Holothuroidea</taxon>
        <taxon>Aspidochirotacea</taxon>
        <taxon>Aspidochirotida</taxon>
        <taxon>Holothuriidae</taxon>
        <taxon>Holothuria</taxon>
    </lineage>
</organism>
<dbReference type="InterPro" id="IPR029063">
    <property type="entry name" value="SAM-dependent_MTases_sf"/>
</dbReference>
<protein>
    <submittedName>
        <fullName evidence="1">Histamine N-methyltransferase</fullName>
    </submittedName>
</protein>
<gene>
    <name evidence="1" type="ORF">HOLleu_30310</name>
</gene>
<evidence type="ECO:0000313" key="1">
    <source>
        <dbReference type="EMBL" id="KAJ8028154.1"/>
    </source>
</evidence>
<dbReference type="EMBL" id="JAIZAY010000015">
    <property type="protein sequence ID" value="KAJ8028154.1"/>
    <property type="molecule type" value="Genomic_DNA"/>
</dbReference>
<dbReference type="Gene3D" id="3.40.50.150">
    <property type="entry name" value="Vaccinia Virus protein VP39"/>
    <property type="match status" value="1"/>
</dbReference>
<reference evidence="1" key="1">
    <citation type="submission" date="2021-10" db="EMBL/GenBank/DDBJ databases">
        <title>Tropical sea cucumber genome reveals ecological adaptation and Cuvierian tubules defense mechanism.</title>
        <authorList>
            <person name="Chen T."/>
        </authorList>
    </citation>
    <scope>NUCLEOTIDE SEQUENCE</scope>
    <source>
        <strain evidence="1">Nanhai2018</strain>
        <tissue evidence="1">Muscle</tissue>
    </source>
</reference>